<dbReference type="UniPathway" id="UPA00124"/>
<dbReference type="EMBL" id="PVBR01000017">
    <property type="protein sequence ID" value="PRD41708.1"/>
    <property type="molecule type" value="Genomic_DNA"/>
</dbReference>
<dbReference type="PANTHER" id="PTHR21047">
    <property type="entry name" value="DTDP-6-DEOXY-D-GLUCOSE-3,5 EPIMERASE"/>
    <property type="match status" value="1"/>
</dbReference>
<comment type="caution">
    <text evidence="8">The sequence shown here is derived from an EMBL/GenBank/DDBJ whole genome shotgun (WGS) entry which is preliminary data.</text>
</comment>
<dbReference type="Gene3D" id="2.60.120.10">
    <property type="entry name" value="Jelly Rolls"/>
    <property type="match status" value="1"/>
</dbReference>
<dbReference type="GO" id="GO:0000271">
    <property type="term" value="P:polysaccharide biosynthetic process"/>
    <property type="evidence" value="ECO:0007669"/>
    <property type="project" value="TreeGrafter"/>
</dbReference>
<dbReference type="GO" id="GO:0019305">
    <property type="term" value="P:dTDP-rhamnose biosynthetic process"/>
    <property type="evidence" value="ECO:0007669"/>
    <property type="project" value="UniProtKB-UniRule"/>
</dbReference>
<dbReference type="EC" id="5.1.3.13" evidence="3 7"/>
<evidence type="ECO:0000256" key="1">
    <source>
        <dbReference type="ARBA" id="ARBA00001298"/>
    </source>
</evidence>
<feature type="site" description="Participates in a stacking interaction with the thymidine ring of dTDP-4-oxo-6-deoxyglucose" evidence="6">
    <location>
        <position position="139"/>
    </location>
</feature>
<comment type="function">
    <text evidence="2 7">Catalyzes the epimerization of the C3' and C5'positions of dTDP-6-deoxy-D-xylo-4-hexulose, forming dTDP-6-deoxy-L-lyxo-4-hexulose.</text>
</comment>
<dbReference type="Proteomes" id="UP000239434">
    <property type="component" value="Unassembled WGS sequence"/>
</dbReference>
<dbReference type="Pfam" id="PF00908">
    <property type="entry name" value="dTDP_sugar_isom"/>
    <property type="match status" value="1"/>
</dbReference>
<reference evidence="8 9" key="1">
    <citation type="submission" date="2018-02" db="EMBL/GenBank/DDBJ databases">
        <title>The draft genome of Phyllobacterium sp. 1N-3.</title>
        <authorList>
            <person name="Liu L."/>
            <person name="Li L."/>
            <person name="Zhang X."/>
            <person name="Wang T."/>
            <person name="Liang L."/>
        </authorList>
    </citation>
    <scope>NUCLEOTIDE SEQUENCE [LARGE SCALE GENOMIC DNA]</scope>
    <source>
        <strain evidence="8 9">1N-3</strain>
    </source>
</reference>
<name>A0A2S9IMF3_9HYPH</name>
<evidence type="ECO:0000256" key="6">
    <source>
        <dbReference type="PIRSR" id="PIRSR600888-3"/>
    </source>
</evidence>
<proteinExistence type="inferred from homology"/>
<feature type="active site" description="Proton donor" evidence="5">
    <location>
        <position position="133"/>
    </location>
</feature>
<gene>
    <name evidence="8" type="primary">rfbC</name>
    <name evidence="8" type="ORF">C5748_19785</name>
</gene>
<evidence type="ECO:0000313" key="8">
    <source>
        <dbReference type="EMBL" id="PRD41708.1"/>
    </source>
</evidence>
<evidence type="ECO:0000256" key="3">
    <source>
        <dbReference type="ARBA" id="ARBA00012098"/>
    </source>
</evidence>
<dbReference type="CDD" id="cd00438">
    <property type="entry name" value="cupin_RmlC"/>
    <property type="match status" value="1"/>
</dbReference>
<comment type="similarity">
    <text evidence="7">Belongs to the dTDP-4-dehydrorhamnose 3,5-epimerase family.</text>
</comment>
<evidence type="ECO:0000256" key="5">
    <source>
        <dbReference type="PIRSR" id="PIRSR600888-1"/>
    </source>
</evidence>
<sequence>MMTLTSLGLDGVFEITPQKFGDARGFFSETYNKSSFADAGIHLEFVQDNHSYSAAKGVLRGLHYQLGPRAQDKLIRVVRGSIFDVAVDIRRGSPDFGKWVSLVVSADKWNQILVPKGFAHGFVTLENHTEVVYKVTDTYSREHDRSICYDDPTIGIKWPFSAAEIQLSDKDRNAPRLSAAETFE</sequence>
<dbReference type="GO" id="GO:0005829">
    <property type="term" value="C:cytosol"/>
    <property type="evidence" value="ECO:0007669"/>
    <property type="project" value="TreeGrafter"/>
</dbReference>
<accession>A0A2S9IMF3</accession>
<protein>
    <recommendedName>
        <fullName evidence="4 7">dTDP-4-dehydrorhamnose 3,5-epimerase</fullName>
        <ecNumber evidence="3 7">5.1.3.13</ecNumber>
    </recommendedName>
    <alternativeName>
        <fullName evidence="7">Thymidine diphospho-4-keto-rhamnose 3,5-epimerase</fullName>
    </alternativeName>
</protein>
<dbReference type="InterPro" id="IPR014710">
    <property type="entry name" value="RmlC-like_jellyroll"/>
</dbReference>
<dbReference type="GO" id="GO:0008830">
    <property type="term" value="F:dTDP-4-dehydrorhamnose 3,5-epimerase activity"/>
    <property type="evidence" value="ECO:0007669"/>
    <property type="project" value="UniProtKB-UniRule"/>
</dbReference>
<comment type="catalytic activity">
    <reaction evidence="1 7">
        <text>dTDP-4-dehydro-6-deoxy-alpha-D-glucose = dTDP-4-dehydro-beta-L-rhamnose</text>
        <dbReference type="Rhea" id="RHEA:16969"/>
        <dbReference type="ChEBI" id="CHEBI:57649"/>
        <dbReference type="ChEBI" id="CHEBI:62830"/>
        <dbReference type="EC" id="5.1.3.13"/>
    </reaction>
</comment>
<keyword evidence="7" id="KW-0413">Isomerase</keyword>
<organism evidence="8 9">
    <name type="scientific">Phyllobacterium phragmitis</name>
    <dbReference type="NCBI Taxonomy" id="2670329"/>
    <lineage>
        <taxon>Bacteria</taxon>
        <taxon>Pseudomonadati</taxon>
        <taxon>Pseudomonadota</taxon>
        <taxon>Alphaproteobacteria</taxon>
        <taxon>Hyphomicrobiales</taxon>
        <taxon>Phyllobacteriaceae</taxon>
        <taxon>Phyllobacterium</taxon>
    </lineage>
</organism>
<comment type="subunit">
    <text evidence="7">Homodimer.</text>
</comment>
<dbReference type="InterPro" id="IPR000888">
    <property type="entry name" value="RmlC-like"/>
</dbReference>
<comment type="pathway">
    <text evidence="7">Carbohydrate biosynthesis; dTDP-L-rhamnose biosynthesis.</text>
</comment>
<dbReference type="SUPFAM" id="SSF51182">
    <property type="entry name" value="RmlC-like cupins"/>
    <property type="match status" value="1"/>
</dbReference>
<evidence type="ECO:0000256" key="4">
    <source>
        <dbReference type="ARBA" id="ARBA00019595"/>
    </source>
</evidence>
<evidence type="ECO:0000256" key="2">
    <source>
        <dbReference type="ARBA" id="ARBA00001997"/>
    </source>
</evidence>
<dbReference type="PANTHER" id="PTHR21047:SF2">
    <property type="entry name" value="THYMIDINE DIPHOSPHO-4-KETO-RHAMNOSE 3,5-EPIMERASE"/>
    <property type="match status" value="1"/>
</dbReference>
<feature type="active site" description="Proton acceptor" evidence="5">
    <location>
        <position position="63"/>
    </location>
</feature>
<evidence type="ECO:0000256" key="7">
    <source>
        <dbReference type="RuleBase" id="RU364069"/>
    </source>
</evidence>
<dbReference type="AlphaFoldDB" id="A0A2S9IMF3"/>
<dbReference type="NCBIfam" id="TIGR01221">
    <property type="entry name" value="rmlC"/>
    <property type="match status" value="1"/>
</dbReference>
<dbReference type="InterPro" id="IPR011051">
    <property type="entry name" value="RmlC_Cupin_sf"/>
</dbReference>
<evidence type="ECO:0000313" key="9">
    <source>
        <dbReference type="Proteomes" id="UP000239434"/>
    </source>
</evidence>
<keyword evidence="9" id="KW-1185">Reference proteome</keyword>